<protein>
    <submittedName>
        <fullName evidence="3">D-alanyl-D-alanine carboxypeptidase</fullName>
        <ecNumber evidence="3">3.4.16.4</ecNumber>
    </submittedName>
</protein>
<accession>A0ABU4GK15</accession>
<name>A0ABU4GK15_9CLOT</name>
<evidence type="ECO:0000313" key="4">
    <source>
        <dbReference type="Proteomes" id="UP001276854"/>
    </source>
</evidence>
<dbReference type="GO" id="GO:0009002">
    <property type="term" value="F:serine-type D-Ala-D-Ala carboxypeptidase activity"/>
    <property type="evidence" value="ECO:0007669"/>
    <property type="project" value="UniProtKB-EC"/>
</dbReference>
<keyword evidence="3" id="KW-0121">Carboxypeptidase</keyword>
<evidence type="ECO:0000256" key="1">
    <source>
        <dbReference type="ARBA" id="ARBA00006096"/>
    </source>
</evidence>
<comment type="similarity">
    <text evidence="1">Belongs to the peptidase S13 family.</text>
</comment>
<dbReference type="PANTHER" id="PTHR30023">
    <property type="entry name" value="D-ALANYL-D-ALANINE CARBOXYPEPTIDASE"/>
    <property type="match status" value="1"/>
</dbReference>
<evidence type="ECO:0000313" key="3">
    <source>
        <dbReference type="EMBL" id="MDW2797961.1"/>
    </source>
</evidence>
<evidence type="ECO:0000256" key="2">
    <source>
        <dbReference type="ARBA" id="ARBA00022801"/>
    </source>
</evidence>
<dbReference type="SUPFAM" id="SSF56601">
    <property type="entry name" value="beta-lactamase/transpeptidase-like"/>
    <property type="match status" value="1"/>
</dbReference>
<dbReference type="InterPro" id="IPR000667">
    <property type="entry name" value="Peptidase_S13"/>
</dbReference>
<keyword evidence="2 3" id="KW-0378">Hydrolase</keyword>
<dbReference type="EC" id="3.4.16.4" evidence="3"/>
<organism evidence="3 4">
    <name type="scientific">Clostridium boliviensis</name>
    <dbReference type="NCBI Taxonomy" id="318465"/>
    <lineage>
        <taxon>Bacteria</taxon>
        <taxon>Bacillati</taxon>
        <taxon>Bacillota</taxon>
        <taxon>Clostridia</taxon>
        <taxon>Eubacteriales</taxon>
        <taxon>Clostridiaceae</taxon>
        <taxon>Clostridium</taxon>
    </lineage>
</organism>
<dbReference type="Gene3D" id="3.40.710.10">
    <property type="entry name" value="DD-peptidase/beta-lactamase superfamily"/>
    <property type="match status" value="1"/>
</dbReference>
<dbReference type="Pfam" id="PF02113">
    <property type="entry name" value="Peptidase_S13"/>
    <property type="match status" value="1"/>
</dbReference>
<keyword evidence="4" id="KW-1185">Reference proteome</keyword>
<reference evidence="3 4" key="1">
    <citation type="submission" date="2023-10" db="EMBL/GenBank/DDBJ databases">
        <title>A novel Glycoside Hydrolase 43-Like Enzyme from Clostrdium boliviensis is an Endo-xylanase, and a Candidate for Xylooligosaccharides Production from Different Xylan Substrates.</title>
        <authorList>
            <person name="Alvarez M.T."/>
            <person name="Rocabado-Villegas L.R."/>
            <person name="Salas-Veizaga D.M."/>
            <person name="Linares-Pasten J.A."/>
            <person name="Gudmundsdottir E.E."/>
            <person name="Hreggvidsson G.O."/>
            <person name="Adlercreutz P."/>
            <person name="Nordberg Karlsson E."/>
        </authorList>
    </citation>
    <scope>NUCLEOTIDE SEQUENCE [LARGE SCALE GENOMIC DNA]</scope>
    <source>
        <strain evidence="3 4">E-1</strain>
    </source>
</reference>
<dbReference type="EMBL" id="JAWONS010000151">
    <property type="protein sequence ID" value="MDW2797961.1"/>
    <property type="molecule type" value="Genomic_DNA"/>
</dbReference>
<sequence length="121" mass="13290">RDGSGLTRYNRISPAQIVALLTAVAEQPIEETFVESLPVAGVDGTLRNRMRDTDAADNLRGKTGSMTHVSALAGYVRTRDGEELAYAILLNGFSEGSFKDLEDRIGTRLAEFSRKEREEAE</sequence>
<keyword evidence="3" id="KW-0645">Protease</keyword>
<dbReference type="InterPro" id="IPR012338">
    <property type="entry name" value="Beta-lactam/transpept-like"/>
</dbReference>
<comment type="caution">
    <text evidence="3">The sequence shown here is derived from an EMBL/GenBank/DDBJ whole genome shotgun (WGS) entry which is preliminary data.</text>
</comment>
<dbReference type="PANTHER" id="PTHR30023:SF0">
    <property type="entry name" value="PENICILLIN-SENSITIVE CARBOXYPEPTIDASE A"/>
    <property type="match status" value="1"/>
</dbReference>
<gene>
    <name evidence="3" type="ORF">RZO55_10280</name>
</gene>
<proteinExistence type="inferred from homology"/>
<feature type="non-terminal residue" evidence="3">
    <location>
        <position position="1"/>
    </location>
</feature>
<dbReference type="Proteomes" id="UP001276854">
    <property type="component" value="Unassembled WGS sequence"/>
</dbReference>
<dbReference type="RefSeq" id="WP_318064206.1">
    <property type="nucleotide sequence ID" value="NZ_JAWONS010000151.1"/>
</dbReference>